<evidence type="ECO:0000313" key="3">
    <source>
        <dbReference type="Proteomes" id="UP000494125"/>
    </source>
</evidence>
<feature type="transmembrane region" description="Helical" evidence="1">
    <location>
        <begin position="110"/>
        <end position="130"/>
    </location>
</feature>
<feature type="transmembrane region" description="Helical" evidence="1">
    <location>
        <begin position="81"/>
        <end position="98"/>
    </location>
</feature>
<keyword evidence="3" id="KW-1185">Reference proteome</keyword>
<dbReference type="RefSeq" id="WP_059601162.1">
    <property type="nucleotide sequence ID" value="NZ_CABVPN010000026.1"/>
</dbReference>
<organism evidence="2 3">
    <name type="scientific">Burkholderia diffusa</name>
    <dbReference type="NCBI Taxonomy" id="488732"/>
    <lineage>
        <taxon>Bacteria</taxon>
        <taxon>Pseudomonadati</taxon>
        <taxon>Pseudomonadota</taxon>
        <taxon>Betaproteobacteria</taxon>
        <taxon>Burkholderiales</taxon>
        <taxon>Burkholderiaceae</taxon>
        <taxon>Burkholderia</taxon>
        <taxon>Burkholderia cepacia complex</taxon>
    </lineage>
</organism>
<dbReference type="GeneID" id="93029918"/>
<keyword evidence="1" id="KW-1133">Transmembrane helix</keyword>
<dbReference type="EMBL" id="CABVPN010000026">
    <property type="protein sequence ID" value="VWC00597.1"/>
    <property type="molecule type" value="Genomic_DNA"/>
</dbReference>
<protein>
    <submittedName>
        <fullName evidence="2">Uncharacterized protein</fullName>
    </submittedName>
</protein>
<sequence length="288" mass="30622">MQTRTAFPPSLKRARIVVIAVYVASLLLPAFAEPPNGAGAVSWWHGYTVLALGWLGMLDLQFAWLGNPLLVAALVKPNRTVSGLLGIVVVLALAWHTLPTDARVETISDFGFGYYLWIAAMVGAAALPWVGERKMRGAVAAGEVSAAAENGAADASNAGTVPIRSIGKPGGWTVTATDTQISAIDPQGAIRGIALSALGAVAIETNDQGPFVSDVWWMLFDTRKQLACAFPQDAEGAKAAVDRLLDLPGIDHRKVIDAQTSVQNAMFPIWERATQTDAPRDVAQQREN</sequence>
<name>A0A6P2P0I8_9BURK</name>
<reference evidence="2 3" key="1">
    <citation type="submission" date="2019-09" db="EMBL/GenBank/DDBJ databases">
        <authorList>
            <person name="Depoorter E."/>
        </authorList>
    </citation>
    <scope>NUCLEOTIDE SEQUENCE [LARGE SCALE GENOMIC DNA]</scope>
    <source>
        <strain evidence="2">LMG 24065</strain>
    </source>
</reference>
<dbReference type="AlphaFoldDB" id="A0A6P2P0I8"/>
<accession>A0A6P2P0I8</accession>
<evidence type="ECO:0000256" key="1">
    <source>
        <dbReference type="SAM" id="Phobius"/>
    </source>
</evidence>
<evidence type="ECO:0000313" key="2">
    <source>
        <dbReference type="EMBL" id="VWC00597.1"/>
    </source>
</evidence>
<keyword evidence="1" id="KW-0472">Membrane</keyword>
<gene>
    <name evidence="2" type="ORF">BDI24065_04852</name>
</gene>
<dbReference type="Proteomes" id="UP000494125">
    <property type="component" value="Unassembled WGS sequence"/>
</dbReference>
<keyword evidence="1" id="KW-0812">Transmembrane</keyword>
<proteinExistence type="predicted"/>